<dbReference type="OMA" id="EWSWKSR"/>
<name>S3D0C2_GLAL2</name>
<gene>
    <name evidence="3" type="ORF">GLAREA_12059</name>
</gene>
<dbReference type="EMBL" id="KE145360">
    <property type="protein sequence ID" value="EPE31977.1"/>
    <property type="molecule type" value="Genomic_DNA"/>
</dbReference>
<reference evidence="3 4" key="1">
    <citation type="journal article" date="2013" name="BMC Genomics">
        <title>Genomics-driven discovery of the pneumocandin biosynthetic gene cluster in the fungus Glarea lozoyensis.</title>
        <authorList>
            <person name="Chen L."/>
            <person name="Yue Q."/>
            <person name="Zhang X."/>
            <person name="Xiang M."/>
            <person name="Wang C."/>
            <person name="Li S."/>
            <person name="Che Y."/>
            <person name="Ortiz-Lopez F.J."/>
            <person name="Bills G.F."/>
            <person name="Liu X."/>
            <person name="An Z."/>
        </authorList>
    </citation>
    <scope>NUCLEOTIDE SEQUENCE [LARGE SCALE GENOMIC DNA]</scope>
    <source>
        <strain evidence="4">ATCC 20868 / MF5171</strain>
    </source>
</reference>
<protein>
    <recommendedName>
        <fullName evidence="5">MFS maltose permease</fullName>
    </recommendedName>
</protein>
<keyword evidence="2" id="KW-0472">Membrane</keyword>
<evidence type="ECO:0008006" key="5">
    <source>
        <dbReference type="Google" id="ProtNLM"/>
    </source>
</evidence>
<evidence type="ECO:0000313" key="4">
    <source>
        <dbReference type="Proteomes" id="UP000016922"/>
    </source>
</evidence>
<keyword evidence="2" id="KW-0812">Transmembrane</keyword>
<dbReference type="AlphaFoldDB" id="S3D0C2"/>
<accession>S3D0C2</accession>
<proteinExistence type="predicted"/>
<dbReference type="RefSeq" id="XP_008081032.1">
    <property type="nucleotide sequence ID" value="XM_008082841.1"/>
</dbReference>
<feature type="transmembrane region" description="Helical" evidence="2">
    <location>
        <begin position="70"/>
        <end position="88"/>
    </location>
</feature>
<evidence type="ECO:0000256" key="1">
    <source>
        <dbReference type="SAM" id="MobiDB-lite"/>
    </source>
</evidence>
<dbReference type="KEGG" id="glz:GLAREA_12059"/>
<feature type="region of interest" description="Disordered" evidence="1">
    <location>
        <begin position="386"/>
        <end position="407"/>
    </location>
</feature>
<keyword evidence="4" id="KW-1185">Reference proteome</keyword>
<dbReference type="Proteomes" id="UP000016922">
    <property type="component" value="Unassembled WGS sequence"/>
</dbReference>
<evidence type="ECO:0000313" key="3">
    <source>
        <dbReference type="EMBL" id="EPE31977.1"/>
    </source>
</evidence>
<feature type="region of interest" description="Disordered" evidence="1">
    <location>
        <begin position="530"/>
        <end position="553"/>
    </location>
</feature>
<organism evidence="3 4">
    <name type="scientific">Glarea lozoyensis (strain ATCC 20868 / MF5171)</name>
    <dbReference type="NCBI Taxonomy" id="1116229"/>
    <lineage>
        <taxon>Eukaryota</taxon>
        <taxon>Fungi</taxon>
        <taxon>Dikarya</taxon>
        <taxon>Ascomycota</taxon>
        <taxon>Pezizomycotina</taxon>
        <taxon>Leotiomycetes</taxon>
        <taxon>Helotiales</taxon>
        <taxon>Helotiaceae</taxon>
        <taxon>Glarea</taxon>
    </lineage>
</organism>
<feature type="region of interest" description="Disordered" evidence="1">
    <location>
        <begin position="221"/>
        <end position="242"/>
    </location>
</feature>
<keyword evidence="2" id="KW-1133">Transmembrane helix</keyword>
<dbReference type="HOGENOM" id="CLU_011673_1_0_1"/>
<dbReference type="OrthoDB" id="5408102at2759"/>
<evidence type="ECO:0000256" key="2">
    <source>
        <dbReference type="SAM" id="Phobius"/>
    </source>
</evidence>
<dbReference type="GeneID" id="19471100"/>
<dbReference type="eggNOG" id="ENOG502RRIM">
    <property type="taxonomic scope" value="Eukaryota"/>
</dbReference>
<sequence length="553" mass="62170">MRPRLPIRRVLFLRPFRPPNSTRLFTRNTLPHTRPSLQFLSPPTRRIAARYLTTETKVWLKDEVKKGLKITAYAYAFAALAVVIALGVHTEWTERNYHPPPEWTWSTRTQWKTAKLAYDEDEGEKPFIDWPQIGQFMRIAIERLENPNVDGAGLEKQGDGGIWVDGVGETGYDITNKSEPWRRGYYDALFLAAKSSEYLEECMKDKVSGVIVPKKYVIGPSNPKPRPMPPGSGIQTPLEENSEPCFEPPQHYYMKILTTKGFTERQYVDAALGYAGYLDYKQAPETALEMYKWAMDHATSSPEAKSVIDTKTGILTNTKAPSENILNVSRALAVHHAQNSNITLALPIFLSVLRAYRSLPEPPPPPPPQPREARTISKALTRTINTLFTTPPHPPPPPDGTSQPLRTPSTLCTEAGLMTNIGEILYSSTPSIRSKEDGLAWTREAVDIAEEQLTRSRLDGEGIKNCKQCLGVAIENWNAMVELLANEEREAKKGGVKKKSTGWFGKEEVKEDGLGRWESEEIVVREKRRRAGDILDKGPSPPKRRSPLSFLTV</sequence>